<dbReference type="Proteomes" id="UP001595420">
    <property type="component" value="Unassembled WGS sequence"/>
</dbReference>
<sequence>MATPTTRARLTAELAAQIKKLAATTSFFQHEIAAALGLNQGRVSEVLSGKRFPSVPPAR</sequence>
<dbReference type="EMBL" id="JBHRSB010000017">
    <property type="protein sequence ID" value="MFC3003859.1"/>
    <property type="molecule type" value="Genomic_DNA"/>
</dbReference>
<name>A0ABV7C3H5_9PROT</name>
<protein>
    <recommendedName>
        <fullName evidence="3">XRE family transcriptional regulator</fullName>
    </recommendedName>
</protein>
<dbReference type="RefSeq" id="WP_216840301.1">
    <property type="nucleotide sequence ID" value="NZ_JAFNJS010000017.1"/>
</dbReference>
<evidence type="ECO:0000313" key="2">
    <source>
        <dbReference type="Proteomes" id="UP001595420"/>
    </source>
</evidence>
<proteinExistence type="predicted"/>
<keyword evidence="2" id="KW-1185">Reference proteome</keyword>
<gene>
    <name evidence="1" type="ORF">ACFOD3_28450</name>
</gene>
<accession>A0ABV7C3H5</accession>
<evidence type="ECO:0000313" key="1">
    <source>
        <dbReference type="EMBL" id="MFC3003859.1"/>
    </source>
</evidence>
<evidence type="ECO:0008006" key="3">
    <source>
        <dbReference type="Google" id="ProtNLM"/>
    </source>
</evidence>
<reference evidence="2" key="1">
    <citation type="journal article" date="2019" name="Int. J. Syst. Evol. Microbiol.">
        <title>The Global Catalogue of Microorganisms (GCM) 10K type strain sequencing project: providing services to taxonomists for standard genome sequencing and annotation.</title>
        <authorList>
            <consortium name="The Broad Institute Genomics Platform"/>
            <consortium name="The Broad Institute Genome Sequencing Center for Infectious Disease"/>
            <person name="Wu L."/>
            <person name="Ma J."/>
        </authorList>
    </citation>
    <scope>NUCLEOTIDE SEQUENCE [LARGE SCALE GENOMIC DNA]</scope>
    <source>
        <strain evidence="2">CGMCC 1.16855</strain>
    </source>
</reference>
<organism evidence="1 2">
    <name type="scientific">Falsiroseomonas tokyonensis</name>
    <dbReference type="NCBI Taxonomy" id="430521"/>
    <lineage>
        <taxon>Bacteria</taxon>
        <taxon>Pseudomonadati</taxon>
        <taxon>Pseudomonadota</taxon>
        <taxon>Alphaproteobacteria</taxon>
        <taxon>Acetobacterales</taxon>
        <taxon>Roseomonadaceae</taxon>
        <taxon>Falsiroseomonas</taxon>
    </lineage>
</organism>
<comment type="caution">
    <text evidence="1">The sequence shown here is derived from an EMBL/GenBank/DDBJ whole genome shotgun (WGS) entry which is preliminary data.</text>
</comment>